<protein>
    <submittedName>
        <fullName evidence="1">Uncharacterized protein</fullName>
    </submittedName>
</protein>
<dbReference type="GeneID" id="25287350"/>
<dbReference type="RefSeq" id="XP_013254129.1">
    <property type="nucleotide sequence ID" value="XM_013398675.1"/>
</dbReference>
<evidence type="ECO:0000313" key="2">
    <source>
        <dbReference type="Proteomes" id="UP000027920"/>
    </source>
</evidence>
<dbReference type="OrthoDB" id="4269at2759"/>
<comment type="caution">
    <text evidence="1">The sequence shown here is derived from an EMBL/GenBank/DDBJ whole genome shotgun (WGS) entry which is preliminary data.</text>
</comment>
<proteinExistence type="predicted"/>
<keyword evidence="2" id="KW-1185">Reference proteome</keyword>
<dbReference type="Proteomes" id="UP000027920">
    <property type="component" value="Unassembled WGS sequence"/>
</dbReference>
<reference evidence="1 2" key="1">
    <citation type="submission" date="2013-03" db="EMBL/GenBank/DDBJ databases">
        <title>The Genome Sequence of Exophiala aquamarina CBS 119918.</title>
        <authorList>
            <consortium name="The Broad Institute Genomics Platform"/>
            <person name="Cuomo C."/>
            <person name="de Hoog S."/>
            <person name="Gorbushina A."/>
            <person name="Walker B."/>
            <person name="Young S.K."/>
            <person name="Zeng Q."/>
            <person name="Gargeya S."/>
            <person name="Fitzgerald M."/>
            <person name="Haas B."/>
            <person name="Abouelleil A."/>
            <person name="Allen A.W."/>
            <person name="Alvarado L."/>
            <person name="Arachchi H.M."/>
            <person name="Berlin A.M."/>
            <person name="Chapman S.B."/>
            <person name="Gainer-Dewar J."/>
            <person name="Goldberg J."/>
            <person name="Griggs A."/>
            <person name="Gujja S."/>
            <person name="Hansen M."/>
            <person name="Howarth C."/>
            <person name="Imamovic A."/>
            <person name="Ireland A."/>
            <person name="Larimer J."/>
            <person name="McCowan C."/>
            <person name="Murphy C."/>
            <person name="Pearson M."/>
            <person name="Poon T.W."/>
            <person name="Priest M."/>
            <person name="Roberts A."/>
            <person name="Saif S."/>
            <person name="Shea T."/>
            <person name="Sisk P."/>
            <person name="Sykes S."/>
            <person name="Wortman J."/>
            <person name="Nusbaum C."/>
            <person name="Birren B."/>
        </authorList>
    </citation>
    <scope>NUCLEOTIDE SEQUENCE [LARGE SCALE GENOMIC DNA]</scope>
    <source>
        <strain evidence="1 2">CBS 119918</strain>
    </source>
</reference>
<dbReference type="AlphaFoldDB" id="A0A072NUI6"/>
<gene>
    <name evidence="1" type="ORF">A1O9_12456</name>
</gene>
<evidence type="ECO:0000313" key="1">
    <source>
        <dbReference type="EMBL" id="KEF51539.1"/>
    </source>
</evidence>
<dbReference type="EMBL" id="AMGV01000023">
    <property type="protein sequence ID" value="KEF51539.1"/>
    <property type="molecule type" value="Genomic_DNA"/>
</dbReference>
<organism evidence="1 2">
    <name type="scientific">Exophiala aquamarina CBS 119918</name>
    <dbReference type="NCBI Taxonomy" id="1182545"/>
    <lineage>
        <taxon>Eukaryota</taxon>
        <taxon>Fungi</taxon>
        <taxon>Dikarya</taxon>
        <taxon>Ascomycota</taxon>
        <taxon>Pezizomycotina</taxon>
        <taxon>Eurotiomycetes</taxon>
        <taxon>Chaetothyriomycetidae</taxon>
        <taxon>Chaetothyriales</taxon>
        <taxon>Herpotrichiellaceae</taxon>
        <taxon>Exophiala</taxon>
    </lineage>
</organism>
<dbReference type="VEuPathDB" id="FungiDB:A1O9_12456"/>
<accession>A0A072NUI6</accession>
<sequence>MSQQTSNIYILYNADASILGKLSYACRKLTVGPKESPCAACDLTHGGLKLDESPKWKQTKQQIGGATVKQLHRDELTSELRDFVSSNRLRYPLVVGQAPNGSALKVLIDSESLPSVSADHSAFLSLLKKEAADKDVPISILNTSL</sequence>
<name>A0A072NUI6_9EURO</name>
<dbReference type="HOGENOM" id="CLU_141731_0_0_1"/>